<sequence length="78" mass="8834">CDAPGERKILVVDERAIHFEKTRGVKVTQIFDYGAGRTEKREVDRRLEDVQGRPAGLERVGGRRQLPTRERAEAYGPA</sequence>
<gene>
    <name evidence="2" type="ORF">LCGC14_2213560</name>
</gene>
<feature type="region of interest" description="Disordered" evidence="1">
    <location>
        <begin position="59"/>
        <end position="78"/>
    </location>
</feature>
<accession>A0A0F9G8N2</accession>
<reference evidence="2" key="1">
    <citation type="journal article" date="2015" name="Nature">
        <title>Complex archaea that bridge the gap between prokaryotes and eukaryotes.</title>
        <authorList>
            <person name="Spang A."/>
            <person name="Saw J.H."/>
            <person name="Jorgensen S.L."/>
            <person name="Zaremba-Niedzwiedzka K."/>
            <person name="Martijn J."/>
            <person name="Lind A.E."/>
            <person name="van Eijk R."/>
            <person name="Schleper C."/>
            <person name="Guy L."/>
            <person name="Ettema T.J."/>
        </authorList>
    </citation>
    <scope>NUCLEOTIDE SEQUENCE</scope>
</reference>
<organism evidence="2">
    <name type="scientific">marine sediment metagenome</name>
    <dbReference type="NCBI Taxonomy" id="412755"/>
    <lineage>
        <taxon>unclassified sequences</taxon>
        <taxon>metagenomes</taxon>
        <taxon>ecological metagenomes</taxon>
    </lineage>
</organism>
<evidence type="ECO:0000256" key="1">
    <source>
        <dbReference type="SAM" id="MobiDB-lite"/>
    </source>
</evidence>
<comment type="caution">
    <text evidence="2">The sequence shown here is derived from an EMBL/GenBank/DDBJ whole genome shotgun (WGS) entry which is preliminary data.</text>
</comment>
<name>A0A0F9G8N2_9ZZZZ</name>
<dbReference type="AlphaFoldDB" id="A0A0F9G8N2"/>
<proteinExistence type="predicted"/>
<evidence type="ECO:0000313" key="2">
    <source>
        <dbReference type="EMBL" id="KKL59612.1"/>
    </source>
</evidence>
<feature type="compositionally biased region" description="Basic and acidic residues" evidence="1">
    <location>
        <begin position="67"/>
        <end position="78"/>
    </location>
</feature>
<feature type="non-terminal residue" evidence="2">
    <location>
        <position position="1"/>
    </location>
</feature>
<protein>
    <submittedName>
        <fullName evidence="2">Uncharacterized protein</fullName>
    </submittedName>
</protein>
<dbReference type="EMBL" id="LAZR01029426">
    <property type="protein sequence ID" value="KKL59612.1"/>
    <property type="molecule type" value="Genomic_DNA"/>
</dbReference>